<comment type="caution">
    <text evidence="2">The sequence shown here is derived from an EMBL/GenBank/DDBJ whole genome shotgun (WGS) entry which is preliminary data.</text>
</comment>
<feature type="transmembrane region" description="Helical" evidence="1">
    <location>
        <begin position="36"/>
        <end position="59"/>
    </location>
</feature>
<feature type="non-terminal residue" evidence="2">
    <location>
        <position position="88"/>
    </location>
</feature>
<keyword evidence="1" id="KW-1133">Transmembrane helix</keyword>
<keyword evidence="1" id="KW-0472">Membrane</keyword>
<keyword evidence="1" id="KW-0812">Transmembrane</keyword>
<dbReference type="EMBL" id="JAVRFD010000830">
    <property type="protein sequence ID" value="MDT0551176.1"/>
    <property type="molecule type" value="Genomic_DNA"/>
</dbReference>
<feature type="transmembrane region" description="Helical" evidence="1">
    <location>
        <begin position="9"/>
        <end position="30"/>
    </location>
</feature>
<reference evidence="2" key="1">
    <citation type="submission" date="2024-05" db="EMBL/GenBank/DDBJ databases">
        <title>30 novel species of actinomycetes from the DSMZ collection.</title>
        <authorList>
            <person name="Nouioui I."/>
        </authorList>
    </citation>
    <scope>NUCLEOTIDE SEQUENCE</scope>
    <source>
        <strain evidence="2">DSM 41529</strain>
    </source>
</reference>
<keyword evidence="3" id="KW-1185">Reference proteome</keyword>
<protein>
    <submittedName>
        <fullName evidence="2">Uncharacterized protein</fullName>
    </submittedName>
</protein>
<sequence length="88" mass="8692">MTEQARRVLWLLTGLSGVAAVVLGVAAFVVNQDTAAQMAGVASAIASLLAVSVGCYTLLRTSAVDSQRTTAAGARSVASGGGIGRAVT</sequence>
<accession>A0ABU2XZ83</accession>
<gene>
    <name evidence="2" type="ORF">RND15_52370</name>
</gene>
<dbReference type="Proteomes" id="UP001180754">
    <property type="component" value="Unassembled WGS sequence"/>
</dbReference>
<evidence type="ECO:0000313" key="3">
    <source>
        <dbReference type="Proteomes" id="UP001180754"/>
    </source>
</evidence>
<evidence type="ECO:0000256" key="1">
    <source>
        <dbReference type="SAM" id="Phobius"/>
    </source>
</evidence>
<name>A0ABU2XZ83_9ACTN</name>
<evidence type="ECO:0000313" key="2">
    <source>
        <dbReference type="EMBL" id="MDT0551176.1"/>
    </source>
</evidence>
<proteinExistence type="predicted"/>
<organism evidence="2 3">
    <name type="scientific">Streptomyces lonegramiae</name>
    <dbReference type="NCBI Taxonomy" id="3075524"/>
    <lineage>
        <taxon>Bacteria</taxon>
        <taxon>Bacillati</taxon>
        <taxon>Actinomycetota</taxon>
        <taxon>Actinomycetes</taxon>
        <taxon>Kitasatosporales</taxon>
        <taxon>Streptomycetaceae</taxon>
        <taxon>Streptomyces</taxon>
    </lineage>
</organism>